<evidence type="ECO:0000313" key="2">
    <source>
        <dbReference type="EMBL" id="MFB9690326.1"/>
    </source>
</evidence>
<feature type="region of interest" description="Disordered" evidence="1">
    <location>
        <begin position="79"/>
        <end position="99"/>
    </location>
</feature>
<comment type="caution">
    <text evidence="2">The sequence shown here is derived from an EMBL/GenBank/DDBJ whole genome shotgun (WGS) entry which is preliminary data.</text>
</comment>
<accession>A0ABV5UGS5</accession>
<reference evidence="2 3" key="1">
    <citation type="submission" date="2024-09" db="EMBL/GenBank/DDBJ databases">
        <authorList>
            <person name="Sun Q."/>
            <person name="Mori K."/>
        </authorList>
    </citation>
    <scope>NUCLEOTIDE SEQUENCE [LARGE SCALE GENOMIC DNA]</scope>
    <source>
        <strain evidence="2 3">JCM 13852</strain>
    </source>
</reference>
<gene>
    <name evidence="2" type="ORF">ACFFTO_39655</name>
</gene>
<evidence type="ECO:0008006" key="4">
    <source>
        <dbReference type="Google" id="ProtNLM"/>
    </source>
</evidence>
<name>A0ABV5UGS5_9PSEU</name>
<dbReference type="RefSeq" id="WP_378205536.1">
    <property type="nucleotide sequence ID" value="NZ_JBHMBK010000050.1"/>
</dbReference>
<dbReference type="EMBL" id="JBHMBK010000050">
    <property type="protein sequence ID" value="MFB9690326.1"/>
    <property type="molecule type" value="Genomic_DNA"/>
</dbReference>
<evidence type="ECO:0000256" key="1">
    <source>
        <dbReference type="SAM" id="MobiDB-lite"/>
    </source>
</evidence>
<evidence type="ECO:0000313" key="3">
    <source>
        <dbReference type="Proteomes" id="UP001589535"/>
    </source>
</evidence>
<keyword evidence="3" id="KW-1185">Reference proteome</keyword>
<protein>
    <recommendedName>
        <fullName evidence="4">Secreted protein/lipoprotein</fullName>
    </recommendedName>
</protein>
<organism evidence="2 3">
    <name type="scientific">Amycolatopsis plumensis</name>
    <dbReference type="NCBI Taxonomy" id="236508"/>
    <lineage>
        <taxon>Bacteria</taxon>
        <taxon>Bacillati</taxon>
        <taxon>Actinomycetota</taxon>
        <taxon>Actinomycetes</taxon>
        <taxon>Pseudonocardiales</taxon>
        <taxon>Pseudonocardiaceae</taxon>
        <taxon>Amycolatopsis</taxon>
    </lineage>
</organism>
<proteinExistence type="predicted"/>
<dbReference type="Proteomes" id="UP001589535">
    <property type="component" value="Unassembled WGS sequence"/>
</dbReference>
<sequence>MVKASETSDWQSPEVVRYATGDALGVINRSLYTDHLNGVVSKGEPTTSPKVSKEEPPDNPTTVMVSDCGDDTHWLKYKKDGSPFNDSPGGRRSITAEVKKQADGSWKVTRFAVEGVGSC</sequence>
<feature type="region of interest" description="Disordered" evidence="1">
    <location>
        <begin position="37"/>
        <end position="67"/>
    </location>
</feature>